<comment type="caution">
    <text evidence="1">The sequence shown here is derived from an EMBL/GenBank/DDBJ whole genome shotgun (WGS) entry which is preliminary data.</text>
</comment>
<dbReference type="Proteomes" id="UP000827872">
    <property type="component" value="Linkage Group LG04"/>
</dbReference>
<evidence type="ECO:0000313" key="1">
    <source>
        <dbReference type="EMBL" id="KAH8004566.1"/>
    </source>
</evidence>
<reference evidence="1" key="1">
    <citation type="submission" date="2021-08" db="EMBL/GenBank/DDBJ databases">
        <title>The first chromosome-level gecko genome reveals the dynamic sex chromosomes of Neotropical dwarf geckos (Sphaerodactylidae: Sphaerodactylus).</title>
        <authorList>
            <person name="Pinto B.J."/>
            <person name="Keating S.E."/>
            <person name="Gamble T."/>
        </authorList>
    </citation>
    <scope>NUCLEOTIDE SEQUENCE</scope>
    <source>
        <strain evidence="1">TG3544</strain>
    </source>
</reference>
<proteinExistence type="predicted"/>
<dbReference type="EMBL" id="CM037617">
    <property type="protein sequence ID" value="KAH8004566.1"/>
    <property type="molecule type" value="Genomic_DNA"/>
</dbReference>
<evidence type="ECO:0000313" key="2">
    <source>
        <dbReference type="Proteomes" id="UP000827872"/>
    </source>
</evidence>
<accession>A0ACB8FGV6</accession>
<keyword evidence="2" id="KW-1185">Reference proteome</keyword>
<gene>
    <name evidence="1" type="ORF">K3G42_014230</name>
</gene>
<name>A0ACB8FGV6_9SAUR</name>
<protein>
    <submittedName>
        <fullName evidence="1">Uncharacterized protein</fullName>
    </submittedName>
</protein>
<organism evidence="1 2">
    <name type="scientific">Sphaerodactylus townsendi</name>
    <dbReference type="NCBI Taxonomy" id="933632"/>
    <lineage>
        <taxon>Eukaryota</taxon>
        <taxon>Metazoa</taxon>
        <taxon>Chordata</taxon>
        <taxon>Craniata</taxon>
        <taxon>Vertebrata</taxon>
        <taxon>Euteleostomi</taxon>
        <taxon>Lepidosauria</taxon>
        <taxon>Squamata</taxon>
        <taxon>Bifurcata</taxon>
        <taxon>Gekkota</taxon>
        <taxon>Sphaerodactylidae</taxon>
        <taxon>Sphaerodactylus</taxon>
    </lineage>
</organism>
<sequence length="410" mass="45713">MSTYSKHHSHPLNNSACGVSTSWEQDNFLVVTVPYTDCFFVKKNENFVMTLGIEGKDAAGTVLLFVEELKCPTSLPVTAQCTPDGHFSIAVSRNVTLPSLILDSVHLFGHGSGCFPVAKNNVFVLYKFPLSACGTTLQTQKELFLHIKQGTEEQVIYANELVAHRDVKNWNTGFMTHGSIFRLYISCSYSTGDFLPLTVNVFTLPPPPPVTQYGPLNLELRIANDKHYSEYYNNRDYPVVKLLRDPVFLEVRILQRTDPNLALVLHECWATPSTNPLQQPQWPILVNRCPYGGDNYQTQFILVGETSGLLFPSHYQRFVVSTFTFVDSTPQQALTGPVYFHCSASACVPSVVESCMAHCPGIRGRKTAENQDFQDTLRSLVTAEGPVDFKLSKAQEANQKGEEIAQDDSN</sequence>